<accession>A0AAV8R106</accession>
<dbReference type="PANTHER" id="PTHR33401:SF3">
    <property type="entry name" value="LOW AFFINITY POTASSIUM TRANSPORT SYSTEM PROTEIN"/>
    <property type="match status" value="1"/>
</dbReference>
<comment type="caution">
    <text evidence="2">The sequence shown here is derived from an EMBL/GenBank/DDBJ whole genome shotgun (WGS) entry which is preliminary data.</text>
</comment>
<proteinExistence type="predicted"/>
<reference evidence="2 3" key="1">
    <citation type="submission" date="2022-12" db="EMBL/GenBank/DDBJ databases">
        <title>Chromosome-scale assembly of the Ensete ventricosum genome.</title>
        <authorList>
            <person name="Dussert Y."/>
            <person name="Stocks J."/>
            <person name="Wendawek A."/>
            <person name="Woldeyes F."/>
            <person name="Nichols R.A."/>
            <person name="Borrell J.S."/>
        </authorList>
    </citation>
    <scope>NUCLEOTIDE SEQUENCE [LARGE SCALE GENOMIC DNA]</scope>
    <source>
        <strain evidence="3">cv. Maze</strain>
        <tissue evidence="2">Seeds</tissue>
    </source>
</reference>
<feature type="region of interest" description="Disordered" evidence="1">
    <location>
        <begin position="89"/>
        <end position="115"/>
    </location>
</feature>
<evidence type="ECO:0000313" key="2">
    <source>
        <dbReference type="EMBL" id="KAJ8484977.1"/>
    </source>
</evidence>
<name>A0AAV8R106_ENSVE</name>
<keyword evidence="3" id="KW-1185">Reference proteome</keyword>
<evidence type="ECO:0000313" key="3">
    <source>
        <dbReference type="Proteomes" id="UP001222027"/>
    </source>
</evidence>
<gene>
    <name evidence="2" type="ORF">OPV22_017462</name>
</gene>
<dbReference type="EMBL" id="JAQQAF010000005">
    <property type="protein sequence ID" value="KAJ8484977.1"/>
    <property type="molecule type" value="Genomic_DNA"/>
</dbReference>
<evidence type="ECO:0000256" key="1">
    <source>
        <dbReference type="SAM" id="MobiDB-lite"/>
    </source>
</evidence>
<sequence>MLLTVEGGGFFSSSASGYTSGLALLLFGRRNDEQPMKISPWSNYQLVEQGLESESQLASRKKQNSQGCTSFICFSCARDRQFPHKLDLANQSETSSDSSSSDASKVTISGSATVSGRKPCLKSNITKPSRNCSTACEGDDSHEFSGVGNETSCCDVGRKVQWTDKCGKELVEIREFELSDDDPSDGEIEHEKFRRCECVIQSNLLGDTEGKQCSDTVKEMRV</sequence>
<feature type="compositionally biased region" description="Low complexity" evidence="1">
    <location>
        <begin position="95"/>
        <end position="104"/>
    </location>
</feature>
<protein>
    <submittedName>
        <fullName evidence="2">Uncharacterized protein</fullName>
    </submittedName>
</protein>
<organism evidence="2 3">
    <name type="scientific">Ensete ventricosum</name>
    <name type="common">Abyssinian banana</name>
    <name type="synonym">Musa ensete</name>
    <dbReference type="NCBI Taxonomy" id="4639"/>
    <lineage>
        <taxon>Eukaryota</taxon>
        <taxon>Viridiplantae</taxon>
        <taxon>Streptophyta</taxon>
        <taxon>Embryophyta</taxon>
        <taxon>Tracheophyta</taxon>
        <taxon>Spermatophyta</taxon>
        <taxon>Magnoliopsida</taxon>
        <taxon>Liliopsida</taxon>
        <taxon>Zingiberales</taxon>
        <taxon>Musaceae</taxon>
        <taxon>Ensete</taxon>
    </lineage>
</organism>
<dbReference type="Proteomes" id="UP001222027">
    <property type="component" value="Unassembled WGS sequence"/>
</dbReference>
<dbReference type="PANTHER" id="PTHR33401">
    <property type="entry name" value="LIGHT-HARVESTING COMPLEX-LIKE PROTEIN OHP2, CHLOROPLASTIC"/>
    <property type="match status" value="1"/>
</dbReference>
<dbReference type="AlphaFoldDB" id="A0AAV8R106"/>